<protein>
    <recommendedName>
        <fullName evidence="15">sphinganine-1-phosphate aldolase</fullName>
        <ecNumber evidence="15">4.1.2.27</ecNumber>
    </recommendedName>
    <alternativeName>
        <fullName evidence="16">Sphingosine-1-phosphate aldolase</fullName>
    </alternativeName>
</protein>
<evidence type="ECO:0000256" key="1">
    <source>
        <dbReference type="ARBA" id="ARBA00001933"/>
    </source>
</evidence>
<feature type="modified residue" description="N6-(pyridoxal phosphate)lysine" evidence="17">
    <location>
        <position position="558"/>
    </location>
</feature>
<dbReference type="InterPro" id="IPR015424">
    <property type="entry name" value="PyrdxlP-dep_Trfase"/>
</dbReference>
<dbReference type="InterPro" id="IPR006145">
    <property type="entry name" value="PsdUridine_synth_RsuA/RluA"/>
</dbReference>
<evidence type="ECO:0000256" key="5">
    <source>
        <dbReference type="ARBA" id="ARBA00022692"/>
    </source>
</evidence>
<dbReference type="GO" id="GO:0019752">
    <property type="term" value="P:carboxylic acid metabolic process"/>
    <property type="evidence" value="ECO:0007669"/>
    <property type="project" value="InterPro"/>
</dbReference>
<comment type="subcellular location">
    <subcellularLocation>
        <location evidence="2">Endoplasmic reticulum membrane</location>
        <topology evidence="2">Single-pass membrane protein</topology>
    </subcellularLocation>
</comment>
<keyword evidence="20" id="KW-1185">Reference proteome</keyword>
<dbReference type="InterPro" id="IPR042092">
    <property type="entry name" value="PsdUridine_s_RsuA/RluB/E/F_cat"/>
</dbReference>
<dbReference type="SUPFAM" id="SSF53383">
    <property type="entry name" value="PLP-dependent transferases"/>
    <property type="match status" value="1"/>
</dbReference>
<keyword evidence="12" id="KW-0413">Isomerase</keyword>
<evidence type="ECO:0000256" key="17">
    <source>
        <dbReference type="PIRSR" id="PIRSR602129-50"/>
    </source>
</evidence>
<evidence type="ECO:0000256" key="4">
    <source>
        <dbReference type="ARBA" id="ARBA00004991"/>
    </source>
</evidence>
<keyword evidence="9" id="KW-1133">Transmembrane helix</keyword>
<dbReference type="Gene3D" id="6.10.140.2150">
    <property type="match status" value="1"/>
</dbReference>
<evidence type="ECO:0000256" key="10">
    <source>
        <dbReference type="ARBA" id="ARBA00023098"/>
    </source>
</evidence>
<dbReference type="GO" id="GO:0003723">
    <property type="term" value="F:RNA binding"/>
    <property type="evidence" value="ECO:0007669"/>
    <property type="project" value="InterPro"/>
</dbReference>
<evidence type="ECO:0000259" key="18">
    <source>
        <dbReference type="Pfam" id="PF00849"/>
    </source>
</evidence>
<comment type="caution">
    <text evidence="19">The sequence shown here is derived from an EMBL/GenBank/DDBJ whole genome shotgun (WGS) entry which is preliminary data.</text>
</comment>
<evidence type="ECO:0000256" key="11">
    <source>
        <dbReference type="ARBA" id="ARBA00023136"/>
    </source>
</evidence>
<comment type="pathway">
    <text evidence="3">Lipid metabolism; sphingolipid metabolism.</text>
</comment>
<organism evidence="19 20">
    <name type="scientific">Chrysophaeum taylorii</name>
    <dbReference type="NCBI Taxonomy" id="2483200"/>
    <lineage>
        <taxon>Eukaryota</taxon>
        <taxon>Sar</taxon>
        <taxon>Stramenopiles</taxon>
        <taxon>Ochrophyta</taxon>
        <taxon>Pelagophyceae</taxon>
        <taxon>Pelagomonadales</taxon>
        <taxon>Pelagomonadaceae</taxon>
        <taxon>Chrysophaeum</taxon>
    </lineage>
</organism>
<accession>A0AAD7UMB5</accession>
<dbReference type="GO" id="GO:0030170">
    <property type="term" value="F:pyridoxal phosphate binding"/>
    <property type="evidence" value="ECO:0007669"/>
    <property type="project" value="InterPro"/>
</dbReference>
<dbReference type="InterPro" id="IPR002129">
    <property type="entry name" value="PyrdxlP-dep_de-COase"/>
</dbReference>
<evidence type="ECO:0000256" key="13">
    <source>
        <dbReference type="ARBA" id="ARBA00023239"/>
    </source>
</evidence>
<evidence type="ECO:0000313" key="20">
    <source>
        <dbReference type="Proteomes" id="UP001230188"/>
    </source>
</evidence>
<dbReference type="PANTHER" id="PTHR42735:SF6">
    <property type="entry name" value="SPHINGOSINE-1-PHOSPHATE LYASE 1"/>
    <property type="match status" value="1"/>
</dbReference>
<evidence type="ECO:0000256" key="6">
    <source>
        <dbReference type="ARBA" id="ARBA00022824"/>
    </source>
</evidence>
<keyword evidence="10" id="KW-0443">Lipid metabolism</keyword>
<proteinExistence type="inferred from homology"/>
<dbReference type="Pfam" id="PF00282">
    <property type="entry name" value="Pyridoxal_deC"/>
    <property type="match status" value="1"/>
</dbReference>
<dbReference type="InterPro" id="IPR015421">
    <property type="entry name" value="PyrdxlP-dep_Trfase_major"/>
</dbReference>
<dbReference type="Gene3D" id="3.90.1150.10">
    <property type="entry name" value="Aspartate Aminotransferase, domain 1"/>
    <property type="match status" value="1"/>
</dbReference>
<evidence type="ECO:0000256" key="16">
    <source>
        <dbReference type="ARBA" id="ARBA00042568"/>
    </source>
</evidence>
<dbReference type="SUPFAM" id="SSF55120">
    <property type="entry name" value="Pseudouridine synthase"/>
    <property type="match status" value="1"/>
</dbReference>
<comment type="cofactor">
    <cofactor evidence="1 17">
        <name>pyridoxal 5'-phosphate</name>
        <dbReference type="ChEBI" id="CHEBI:597326"/>
    </cofactor>
</comment>
<comment type="similarity">
    <text evidence="14">Belongs to the group II decarboxylase family. Sphingosine-1-phosphate lyase subfamily.</text>
</comment>
<dbReference type="Gene3D" id="3.30.70.580">
    <property type="entry name" value="Pseudouridine synthase I, catalytic domain, N-terminal subdomain"/>
    <property type="match status" value="1"/>
</dbReference>
<dbReference type="EC" id="4.1.2.27" evidence="15"/>
<evidence type="ECO:0000256" key="9">
    <source>
        <dbReference type="ARBA" id="ARBA00022989"/>
    </source>
</evidence>
<keyword evidence="7 17" id="KW-0663">Pyridoxal phosphate</keyword>
<evidence type="ECO:0000256" key="7">
    <source>
        <dbReference type="ARBA" id="ARBA00022898"/>
    </source>
</evidence>
<evidence type="ECO:0000256" key="12">
    <source>
        <dbReference type="ARBA" id="ARBA00023235"/>
    </source>
</evidence>
<dbReference type="GO" id="GO:0008117">
    <property type="term" value="F:sphinganine-1-phosphate aldolase activity"/>
    <property type="evidence" value="ECO:0007669"/>
    <property type="project" value="UniProtKB-EC"/>
</dbReference>
<dbReference type="AlphaFoldDB" id="A0AAD7UMB5"/>
<evidence type="ECO:0000256" key="14">
    <source>
        <dbReference type="ARBA" id="ARBA00038302"/>
    </source>
</evidence>
<dbReference type="GO" id="GO:0005789">
    <property type="term" value="C:endoplasmic reticulum membrane"/>
    <property type="evidence" value="ECO:0007669"/>
    <property type="project" value="UniProtKB-SubCell"/>
</dbReference>
<dbReference type="InterPro" id="IPR050477">
    <property type="entry name" value="GrpII_AminoAcid_Decarb"/>
</dbReference>
<evidence type="ECO:0000313" key="19">
    <source>
        <dbReference type="EMBL" id="KAJ8610493.1"/>
    </source>
</evidence>
<dbReference type="GO" id="GO:0030149">
    <property type="term" value="P:sphingolipid catabolic process"/>
    <property type="evidence" value="ECO:0007669"/>
    <property type="project" value="TreeGrafter"/>
</dbReference>
<name>A0AAD7UMB5_9STRA</name>
<evidence type="ECO:0000256" key="8">
    <source>
        <dbReference type="ARBA" id="ARBA00022919"/>
    </source>
</evidence>
<keyword evidence="6" id="KW-0256">Endoplasmic reticulum</keyword>
<dbReference type="InterPro" id="IPR020094">
    <property type="entry name" value="TruA/RsuA/RluB/E/F_N"/>
</dbReference>
<evidence type="ECO:0000256" key="2">
    <source>
        <dbReference type="ARBA" id="ARBA00004389"/>
    </source>
</evidence>
<keyword evidence="5" id="KW-0812">Transmembrane</keyword>
<dbReference type="InterPro" id="IPR015422">
    <property type="entry name" value="PyrdxlP-dep_Trfase_small"/>
</dbReference>
<dbReference type="Pfam" id="PF00849">
    <property type="entry name" value="PseudoU_synth_2"/>
    <property type="match status" value="1"/>
</dbReference>
<dbReference type="GO" id="GO:0001522">
    <property type="term" value="P:pseudouridine synthesis"/>
    <property type="evidence" value="ECO:0007669"/>
    <property type="project" value="InterPro"/>
</dbReference>
<dbReference type="EMBL" id="JAQMWT010000102">
    <property type="protein sequence ID" value="KAJ8610493.1"/>
    <property type="molecule type" value="Genomic_DNA"/>
</dbReference>
<evidence type="ECO:0000256" key="3">
    <source>
        <dbReference type="ARBA" id="ARBA00004760"/>
    </source>
</evidence>
<reference evidence="19" key="1">
    <citation type="submission" date="2023-01" db="EMBL/GenBank/DDBJ databases">
        <title>Metagenome sequencing of chrysophaentin producing Chrysophaeum taylorii.</title>
        <authorList>
            <person name="Davison J."/>
            <person name="Bewley C."/>
        </authorList>
    </citation>
    <scope>NUCLEOTIDE SEQUENCE</scope>
    <source>
        <strain evidence="19">NIES-1699</strain>
    </source>
</reference>
<sequence length="758" mass="82069">MAARLVMQHKPYSFLSPSTKWQGNKRFAADLLTRANQRGGERVELRELRALECMGRLDADSTGLMLWSNDPVLADRVKHPSSRVEKEYLVRVRGHETWSDLERGSAIDALRSGMILDGRRHLPAMAGWLNEAQLRVVLVEGKHRQIRKMCEALGLEVSGLKRVRVGCIRLGGQFSCTTMSAKVVFGGLAAAAGFASGVFDRPWLQRYFRVSWWPSLALAMCAGYRALGGQRSLCDAALGSLSPRMGLVVRDAACVLLVARVAGVLSELRRASLQDVKEALVRAALDVARAVPASRRRLEREFEKVEADLRVSLKKDMPRPPIVELPRKGRPASELAAELGALGAREDDKWKQGLVSGAVYHGEAEHLELLNAAMAAYAVANPLHSDIWPSVSQMEAEVIAMTARLVGGADVCGTTSSGGTESIILATKAHRDKMRRERGIVCGEVVACVTAHAAIDKACDLLGLGLVKVPANADFTMDVAAAARALTSDTIMLYASAPSFPQGVVDDIAAMSELATSAGVGLHVDCCLGGFVLPFLEERPQFDFSLPGVTSMSLDTHKYGYAPKGTSVVLYRNRDYRKYQYFCFPSWTGGLYVTPTIPGSRPGSVSVATWASLVSIGREGFEARAREIVKTANDIAAGVAKIPHIKLLGARDDNTVHAMIVCFASDDLNIYAVNDRMVEFGWSLNALQNPPCVHLCCTVRTVGKTDRFLHDLREAVDHAVRTPAGEGGSAAIYGMANSMPAGPVTDVLQIFTDIQLSV</sequence>
<dbReference type="InterPro" id="IPR020103">
    <property type="entry name" value="PsdUridine_synth_cat_dom_sf"/>
</dbReference>
<dbReference type="PANTHER" id="PTHR42735">
    <property type="match status" value="1"/>
</dbReference>
<dbReference type="GO" id="GO:0009982">
    <property type="term" value="F:pseudouridine synthase activity"/>
    <property type="evidence" value="ECO:0007669"/>
    <property type="project" value="InterPro"/>
</dbReference>
<comment type="pathway">
    <text evidence="4">Sphingolipid metabolism.</text>
</comment>
<dbReference type="Gene3D" id="3.30.70.1560">
    <property type="entry name" value="Alpha-L RNA-binding motif"/>
    <property type="match status" value="1"/>
</dbReference>
<dbReference type="FunFam" id="3.40.640.10:FF:000020">
    <property type="entry name" value="sphingosine-1-phosphate lyase 1"/>
    <property type="match status" value="1"/>
</dbReference>
<dbReference type="Proteomes" id="UP001230188">
    <property type="component" value="Unassembled WGS sequence"/>
</dbReference>
<gene>
    <name evidence="19" type="ORF">CTAYLR_007774</name>
</gene>
<feature type="domain" description="Pseudouridine synthase RsuA/RluA-like" evidence="18">
    <location>
        <begin position="5"/>
        <end position="152"/>
    </location>
</feature>
<keyword evidence="11" id="KW-0472">Membrane</keyword>
<evidence type="ECO:0000256" key="15">
    <source>
        <dbReference type="ARBA" id="ARBA00038965"/>
    </source>
</evidence>
<keyword evidence="13" id="KW-0456">Lyase</keyword>
<keyword evidence="8" id="KW-0746">Sphingolipid metabolism</keyword>
<dbReference type="Gene3D" id="3.40.640.10">
    <property type="entry name" value="Type I PLP-dependent aspartate aminotransferase-like (Major domain)"/>
    <property type="match status" value="1"/>
</dbReference>